<dbReference type="Proteomes" id="UP000619761">
    <property type="component" value="Unassembled WGS sequence"/>
</dbReference>
<protein>
    <recommendedName>
        <fullName evidence="4">ABC transporter permease</fullName>
    </recommendedName>
</protein>
<feature type="transmembrane region" description="Helical" evidence="1">
    <location>
        <begin position="36"/>
        <end position="55"/>
    </location>
</feature>
<keyword evidence="1" id="KW-0812">Transmembrane</keyword>
<proteinExistence type="predicted"/>
<feature type="transmembrane region" description="Helical" evidence="1">
    <location>
        <begin position="61"/>
        <end position="81"/>
    </location>
</feature>
<reference evidence="3" key="1">
    <citation type="journal article" date="2019" name="Int. J. Syst. Evol. Microbiol.">
        <title>The Global Catalogue of Microorganisms (GCM) 10K type strain sequencing project: providing services to taxonomists for standard genome sequencing and annotation.</title>
        <authorList>
            <consortium name="The Broad Institute Genomics Platform"/>
            <consortium name="The Broad Institute Genome Sequencing Center for Infectious Disease"/>
            <person name="Wu L."/>
            <person name="Ma J."/>
        </authorList>
    </citation>
    <scope>NUCLEOTIDE SEQUENCE [LARGE SCALE GENOMIC DNA]</scope>
    <source>
        <strain evidence="3">KCTC 32239</strain>
    </source>
</reference>
<gene>
    <name evidence="2" type="ORF">GCM10011613_35480</name>
</gene>
<dbReference type="RefSeq" id="WP_189421091.1">
    <property type="nucleotide sequence ID" value="NZ_BMYZ01000004.1"/>
</dbReference>
<accession>A0ABQ3BAM0</accession>
<evidence type="ECO:0000313" key="3">
    <source>
        <dbReference type="Proteomes" id="UP000619761"/>
    </source>
</evidence>
<feature type="transmembrane region" description="Helical" evidence="1">
    <location>
        <begin position="248"/>
        <end position="266"/>
    </location>
</feature>
<feature type="transmembrane region" description="Helical" evidence="1">
    <location>
        <begin position="395"/>
        <end position="412"/>
    </location>
</feature>
<feature type="transmembrane region" description="Helical" evidence="1">
    <location>
        <begin position="369"/>
        <end position="389"/>
    </location>
</feature>
<evidence type="ECO:0000313" key="2">
    <source>
        <dbReference type="EMBL" id="GGY87191.1"/>
    </source>
</evidence>
<feature type="transmembrane region" description="Helical" evidence="1">
    <location>
        <begin position="342"/>
        <end position="362"/>
    </location>
</feature>
<evidence type="ECO:0008006" key="4">
    <source>
        <dbReference type="Google" id="ProtNLM"/>
    </source>
</evidence>
<sequence length="430" mass="49864">MQDLVMANVATQNKGLIARSLFLSRILYFGNRTYSYFYWFFAAYWLVSYGMSYWVPPTPTMFMIMFMPGVLQAILAMMVALRASTLLQNSQLHFVGIRKELFINLLAMCVLFSLPVFDPKNAENLIAIKLLSFMYVSIGMFLMLWLYSLQVLSMLVLVLSVPLVIFLIAKFGATLVVPIWSVLAWGYLAYWLSRSPLQRMFKFENFSNFFDYLIERLKLVKYRTLMTRVLNKEHVILMGEGDGHMNRIFYAQAFSLIFTCLYLLLMQNSKELCLWMILMHMGGSKVRMKLGQSHMKLWLFNDGDRLHQFRVTENLSFRLYAYTFITALMMLVIWIFSNPSLALHGVICLCLVQLFVIAADYYGGFILKIGNPVLLVSLLLKMTFMFALVFIHLDYVWYLVIAAVIISLGAIFRQEAKKRFVSANFTLRAS</sequence>
<feature type="transmembrane region" description="Helical" evidence="1">
    <location>
        <begin position="124"/>
        <end position="144"/>
    </location>
</feature>
<feature type="transmembrane region" description="Helical" evidence="1">
    <location>
        <begin position="101"/>
        <end position="118"/>
    </location>
</feature>
<organism evidence="2 3">
    <name type="scientific">Cellvibrio zantedeschiae</name>
    <dbReference type="NCBI Taxonomy" id="1237077"/>
    <lineage>
        <taxon>Bacteria</taxon>
        <taxon>Pseudomonadati</taxon>
        <taxon>Pseudomonadota</taxon>
        <taxon>Gammaproteobacteria</taxon>
        <taxon>Cellvibrionales</taxon>
        <taxon>Cellvibrionaceae</taxon>
        <taxon>Cellvibrio</taxon>
    </lineage>
</organism>
<comment type="caution">
    <text evidence="2">The sequence shown here is derived from an EMBL/GenBank/DDBJ whole genome shotgun (WGS) entry which is preliminary data.</text>
</comment>
<keyword evidence="1" id="KW-1133">Transmembrane helix</keyword>
<feature type="transmembrane region" description="Helical" evidence="1">
    <location>
        <begin position="151"/>
        <end position="169"/>
    </location>
</feature>
<dbReference type="EMBL" id="BMYZ01000004">
    <property type="protein sequence ID" value="GGY87191.1"/>
    <property type="molecule type" value="Genomic_DNA"/>
</dbReference>
<keyword evidence="1" id="KW-0472">Membrane</keyword>
<feature type="transmembrane region" description="Helical" evidence="1">
    <location>
        <begin position="319"/>
        <end position="336"/>
    </location>
</feature>
<name>A0ABQ3BAM0_9GAMM</name>
<keyword evidence="3" id="KW-1185">Reference proteome</keyword>
<evidence type="ECO:0000256" key="1">
    <source>
        <dbReference type="SAM" id="Phobius"/>
    </source>
</evidence>